<dbReference type="CAZy" id="GH23">
    <property type="family name" value="Glycoside Hydrolase Family 23"/>
</dbReference>
<sequence>MTIPGFMMFAAACAPAIHPTTFSAVVIQKSSDYISVRSTNDDPKVSRQSSMFEETVATVEQFKQCGRNFDISLRQINVRNLEYFGVSLSDLFNLCENLKAIQAVVAHCSEREKLEYGSEKTTLQSVLSFYNTKSFKGTFSTAYVQKVASHIGVQVSAPLSQKSQESIELSTEQPEQIIETETFPPSSEDLEDAFTHNASSVGDAFTTEDSSSTAETSSSFER</sequence>
<dbReference type="Proteomes" id="UP000019801">
    <property type="component" value="Chromosome I"/>
</dbReference>
<name>B0RK61_BARHN</name>
<dbReference type="RefSeq" id="WP_038488630.1">
    <property type="nucleotide sequence ID" value="NZ_CACVBK010000003.1"/>
</dbReference>
<dbReference type="EMBL" id="AM905245">
    <property type="protein sequence ID" value="CAP18687.1"/>
    <property type="molecule type" value="Genomic_DNA"/>
</dbReference>
<reference evidence="2" key="1">
    <citation type="journal article" date="2008" name="Mol. Biol. Evol.">
        <title>Diversifying selection and concerted evolution of a type IV secretion system in Bartonella.</title>
        <authorList>
            <person name="Nystedt B."/>
            <person name="Frank A.C."/>
            <person name="Thollesson M."/>
            <person name="Andersson S.G."/>
        </authorList>
    </citation>
    <scope>NUCLEOTIDE SEQUENCE</scope>
    <source>
        <strain evidence="2">Marseille</strain>
    </source>
</reference>
<reference evidence="3" key="3">
    <citation type="submission" date="2013-11" db="EMBL/GenBank/DDBJ databases">
        <authorList>
            <person name="GENOMES U."/>
        </authorList>
    </citation>
    <scope>NUCLEOTIDE SEQUENCE</scope>
    <source>
        <strain evidence="3">BM1374165</strain>
    </source>
</reference>
<gene>
    <name evidence="2" type="primary">trwN</name>
    <name evidence="3" type="ORF">BM1374165_01614</name>
</gene>
<dbReference type="EMBL" id="HG969191">
    <property type="protein sequence ID" value="CDO47587.1"/>
    <property type="molecule type" value="Genomic_DNA"/>
</dbReference>
<feature type="compositionally biased region" description="Low complexity" evidence="1">
    <location>
        <begin position="203"/>
        <end position="222"/>
    </location>
</feature>
<proteinExistence type="predicted"/>
<accession>B0RK61</accession>
<protein>
    <submittedName>
        <fullName evidence="2">TrwN protein</fullName>
    </submittedName>
</protein>
<evidence type="ECO:0000313" key="2">
    <source>
        <dbReference type="EMBL" id="CAP18687.1"/>
    </source>
</evidence>
<dbReference type="PATRIC" id="fig|38323.4.peg.1832"/>
<dbReference type="STRING" id="38323.BM1374165_01614"/>
<dbReference type="KEGG" id="bhs:BM1374165_01614"/>
<evidence type="ECO:0000256" key="1">
    <source>
        <dbReference type="SAM" id="MobiDB-lite"/>
    </source>
</evidence>
<organism evidence="2">
    <name type="scientific">Bartonella henselae</name>
    <name type="common">Rochalimaea henselae</name>
    <dbReference type="NCBI Taxonomy" id="38323"/>
    <lineage>
        <taxon>Bacteria</taxon>
        <taxon>Pseudomonadati</taxon>
        <taxon>Pseudomonadota</taxon>
        <taxon>Alphaproteobacteria</taxon>
        <taxon>Hyphomicrobiales</taxon>
        <taxon>Bartonellaceae</taxon>
        <taxon>Bartonella</taxon>
    </lineage>
</organism>
<reference evidence="3" key="4">
    <citation type="submission" date="2014-04" db="EMBL/GenBank/DDBJ databases">
        <title>Genome sequencing of Bartonella spp. isolated from human blood.</title>
        <authorList>
            <person name="Raoult D."/>
        </authorList>
    </citation>
    <scope>NUCLEOTIDE SEQUENCE</scope>
    <source>
        <strain evidence="3">BM1374165</strain>
    </source>
</reference>
<evidence type="ECO:0000313" key="4">
    <source>
        <dbReference type="Proteomes" id="UP000019801"/>
    </source>
</evidence>
<reference evidence="4" key="2">
    <citation type="submission" date="2013-11" db="EMBL/GenBank/DDBJ databases">
        <title>Genome sequencing of Bartonella spp. isolated from human blood.</title>
        <authorList>
            <person name="Raoult D."/>
        </authorList>
    </citation>
    <scope>NUCLEOTIDE SEQUENCE</scope>
    <source>
        <strain evidence="4">BM1374165</strain>
    </source>
</reference>
<dbReference type="AlphaFoldDB" id="B0RK61"/>
<feature type="compositionally biased region" description="Low complexity" evidence="1">
    <location>
        <begin position="171"/>
        <end position="182"/>
    </location>
</feature>
<evidence type="ECO:0000313" key="3">
    <source>
        <dbReference type="EMBL" id="CDO47587.1"/>
    </source>
</evidence>
<feature type="region of interest" description="Disordered" evidence="1">
    <location>
        <begin position="164"/>
        <end position="222"/>
    </location>
</feature>
<dbReference type="CDD" id="cd16892">
    <property type="entry name" value="LT_VirB1-like"/>
    <property type="match status" value="1"/>
</dbReference>